<dbReference type="PRINTS" id="PR00385">
    <property type="entry name" value="P450"/>
</dbReference>
<evidence type="ECO:0000313" key="4">
    <source>
        <dbReference type="Proteomes" id="UP001596540"/>
    </source>
</evidence>
<accession>A0ABW2KFC0</accession>
<keyword evidence="2 3" id="KW-0560">Oxidoreductase</keyword>
<proteinExistence type="inferred from homology"/>
<dbReference type="Gene3D" id="1.10.630.10">
    <property type="entry name" value="Cytochrome P450"/>
    <property type="match status" value="1"/>
</dbReference>
<organism evidence="3 4">
    <name type="scientific">Marinactinospora rubrisoli</name>
    <dbReference type="NCBI Taxonomy" id="2715399"/>
    <lineage>
        <taxon>Bacteria</taxon>
        <taxon>Bacillati</taxon>
        <taxon>Actinomycetota</taxon>
        <taxon>Actinomycetes</taxon>
        <taxon>Streptosporangiales</taxon>
        <taxon>Nocardiopsidaceae</taxon>
        <taxon>Marinactinospora</taxon>
    </lineage>
</organism>
<dbReference type="PRINTS" id="PR00359">
    <property type="entry name" value="BP450"/>
</dbReference>
<dbReference type="RefSeq" id="WP_379870646.1">
    <property type="nucleotide sequence ID" value="NZ_JBHTBH010000004.1"/>
</dbReference>
<dbReference type="PANTHER" id="PTHR46696:SF1">
    <property type="entry name" value="CYTOCHROME P450 YJIB-RELATED"/>
    <property type="match status" value="1"/>
</dbReference>
<evidence type="ECO:0000256" key="2">
    <source>
        <dbReference type="RuleBase" id="RU000461"/>
    </source>
</evidence>
<protein>
    <submittedName>
        <fullName evidence="3">Cytochrome P450</fullName>
        <ecNumber evidence="3">1.14.-.-</ecNumber>
    </submittedName>
</protein>
<dbReference type="InterPro" id="IPR036396">
    <property type="entry name" value="Cyt_P450_sf"/>
</dbReference>
<dbReference type="Proteomes" id="UP001596540">
    <property type="component" value="Unassembled WGS sequence"/>
</dbReference>
<dbReference type="InterPro" id="IPR001128">
    <property type="entry name" value="Cyt_P450"/>
</dbReference>
<name>A0ABW2KFC0_9ACTN</name>
<comment type="caution">
    <text evidence="3">The sequence shown here is derived from an EMBL/GenBank/DDBJ whole genome shotgun (WGS) entry which is preliminary data.</text>
</comment>
<dbReference type="InterPro" id="IPR017972">
    <property type="entry name" value="Cyt_P450_CS"/>
</dbReference>
<reference evidence="4" key="1">
    <citation type="journal article" date="2019" name="Int. J. Syst. Evol. Microbiol.">
        <title>The Global Catalogue of Microorganisms (GCM) 10K type strain sequencing project: providing services to taxonomists for standard genome sequencing and annotation.</title>
        <authorList>
            <consortium name="The Broad Institute Genomics Platform"/>
            <consortium name="The Broad Institute Genome Sequencing Center for Infectious Disease"/>
            <person name="Wu L."/>
            <person name="Ma J."/>
        </authorList>
    </citation>
    <scope>NUCLEOTIDE SEQUENCE [LARGE SCALE GENOMIC DNA]</scope>
    <source>
        <strain evidence="4">CGMCC 4.7382</strain>
    </source>
</reference>
<evidence type="ECO:0000313" key="3">
    <source>
        <dbReference type="EMBL" id="MFC7328033.1"/>
    </source>
</evidence>
<dbReference type="CDD" id="cd11030">
    <property type="entry name" value="CYP105-like"/>
    <property type="match status" value="1"/>
</dbReference>
<dbReference type="SUPFAM" id="SSF48264">
    <property type="entry name" value="Cytochrome P450"/>
    <property type="match status" value="1"/>
</dbReference>
<dbReference type="EC" id="1.14.-.-" evidence="3"/>
<sequence>MTSEPLTVPFTRTSLFDPPQEILDLRAERPIARVRFMDGREGWLVTRRSTIREVLADPRFSARQELRNSAFATTTDIPPARPGQFISMDPPDHTRYRHLLAGQFTVRRMRRLAAHIEEIAEEHLDRMAAAEPPVDLVLAYAAPIPALVISDLLGVPRDYRERFTQEIVGMSRVDASPEEKVQAQANVAGYLGELVRRKRAEPADDLLGGLLSDSDLTDEEVTNIGFLLLGGGFDTTANVLGLGVLALLLDPAQIPVITDPETVENAVEELLRYLPIAPGTVRAALEDVEIEGVRVRAGESVMVSIPEGNRDPGRFADPDTLDLTRSAAGHISFGHGVHQCIGQQLARVELRVGFPALFRRFPTLRLAVPPEEVPLRDDMVIYGVRELPVTWSAR</sequence>
<keyword evidence="2" id="KW-0479">Metal-binding</keyword>
<dbReference type="GO" id="GO:0016491">
    <property type="term" value="F:oxidoreductase activity"/>
    <property type="evidence" value="ECO:0007669"/>
    <property type="project" value="UniProtKB-KW"/>
</dbReference>
<comment type="similarity">
    <text evidence="1 2">Belongs to the cytochrome P450 family.</text>
</comment>
<dbReference type="Pfam" id="PF00067">
    <property type="entry name" value="p450"/>
    <property type="match status" value="1"/>
</dbReference>
<keyword evidence="2" id="KW-0503">Monooxygenase</keyword>
<dbReference type="PROSITE" id="PS00086">
    <property type="entry name" value="CYTOCHROME_P450"/>
    <property type="match status" value="1"/>
</dbReference>
<dbReference type="EMBL" id="JBHTBH010000004">
    <property type="protein sequence ID" value="MFC7328033.1"/>
    <property type="molecule type" value="Genomic_DNA"/>
</dbReference>
<keyword evidence="4" id="KW-1185">Reference proteome</keyword>
<gene>
    <name evidence="3" type="ORF">ACFQRF_09800</name>
</gene>
<keyword evidence="2" id="KW-0349">Heme</keyword>
<dbReference type="InterPro" id="IPR002397">
    <property type="entry name" value="Cyt_P450_B"/>
</dbReference>
<dbReference type="PANTHER" id="PTHR46696">
    <property type="entry name" value="P450, PUTATIVE (EUROFUNG)-RELATED"/>
    <property type="match status" value="1"/>
</dbReference>
<evidence type="ECO:0000256" key="1">
    <source>
        <dbReference type="ARBA" id="ARBA00010617"/>
    </source>
</evidence>
<keyword evidence="2" id="KW-0408">Iron</keyword>